<gene>
    <name evidence="2" type="ORF">B0H16DRAFT_1886105</name>
</gene>
<name>A0AAD7J6W5_9AGAR</name>
<keyword evidence="1" id="KW-0175">Coiled coil</keyword>
<dbReference type="InterPro" id="IPR032675">
    <property type="entry name" value="LRR_dom_sf"/>
</dbReference>
<evidence type="ECO:0008006" key="4">
    <source>
        <dbReference type="Google" id="ProtNLM"/>
    </source>
</evidence>
<protein>
    <recommendedName>
        <fullName evidence="4">F-box domain-containing protein</fullName>
    </recommendedName>
</protein>
<dbReference type="EMBL" id="JARKIB010000048">
    <property type="protein sequence ID" value="KAJ7755793.1"/>
    <property type="molecule type" value="Genomic_DNA"/>
</dbReference>
<dbReference type="AlphaFoldDB" id="A0AAD7J6W5"/>
<dbReference type="Gene3D" id="3.80.10.10">
    <property type="entry name" value="Ribonuclease Inhibitor"/>
    <property type="match status" value="1"/>
</dbReference>
<keyword evidence="3" id="KW-1185">Reference proteome</keyword>
<feature type="coiled-coil region" evidence="1">
    <location>
        <begin position="5"/>
        <end position="39"/>
    </location>
</feature>
<accession>A0AAD7J6W5</accession>
<proteinExistence type="predicted"/>
<evidence type="ECO:0000313" key="3">
    <source>
        <dbReference type="Proteomes" id="UP001215598"/>
    </source>
</evidence>
<reference evidence="2" key="1">
    <citation type="submission" date="2023-03" db="EMBL/GenBank/DDBJ databases">
        <title>Massive genome expansion in bonnet fungi (Mycena s.s.) driven by repeated elements and novel gene families across ecological guilds.</title>
        <authorList>
            <consortium name="Lawrence Berkeley National Laboratory"/>
            <person name="Harder C.B."/>
            <person name="Miyauchi S."/>
            <person name="Viragh M."/>
            <person name="Kuo A."/>
            <person name="Thoen E."/>
            <person name="Andreopoulos B."/>
            <person name="Lu D."/>
            <person name="Skrede I."/>
            <person name="Drula E."/>
            <person name="Henrissat B."/>
            <person name="Morin E."/>
            <person name="Kohler A."/>
            <person name="Barry K."/>
            <person name="LaButti K."/>
            <person name="Morin E."/>
            <person name="Salamov A."/>
            <person name="Lipzen A."/>
            <person name="Mereny Z."/>
            <person name="Hegedus B."/>
            <person name="Baldrian P."/>
            <person name="Stursova M."/>
            <person name="Weitz H."/>
            <person name="Taylor A."/>
            <person name="Grigoriev I.V."/>
            <person name="Nagy L.G."/>
            <person name="Martin F."/>
            <person name="Kauserud H."/>
        </authorList>
    </citation>
    <scope>NUCLEOTIDE SEQUENCE</scope>
    <source>
        <strain evidence="2">CBHHK182m</strain>
    </source>
</reference>
<evidence type="ECO:0000256" key="1">
    <source>
        <dbReference type="SAM" id="Coils"/>
    </source>
</evidence>
<dbReference type="Proteomes" id="UP001215598">
    <property type="component" value="Unassembled WGS sequence"/>
</dbReference>
<comment type="caution">
    <text evidence="2">The sequence shown here is derived from an EMBL/GenBank/DDBJ whole genome shotgun (WGS) entry which is preliminary data.</text>
</comment>
<evidence type="ECO:0000313" key="2">
    <source>
        <dbReference type="EMBL" id="KAJ7755793.1"/>
    </source>
</evidence>
<dbReference type="SUPFAM" id="SSF52047">
    <property type="entry name" value="RNI-like"/>
    <property type="match status" value="1"/>
</dbReference>
<organism evidence="2 3">
    <name type="scientific">Mycena metata</name>
    <dbReference type="NCBI Taxonomy" id="1033252"/>
    <lineage>
        <taxon>Eukaryota</taxon>
        <taxon>Fungi</taxon>
        <taxon>Dikarya</taxon>
        <taxon>Basidiomycota</taxon>
        <taxon>Agaricomycotina</taxon>
        <taxon>Agaricomycetes</taxon>
        <taxon>Agaricomycetidae</taxon>
        <taxon>Agaricales</taxon>
        <taxon>Marasmiineae</taxon>
        <taxon>Mycenaceae</taxon>
        <taxon>Mycena</taxon>
    </lineage>
</organism>
<sequence>MSSFNADLRARLAEVNASIAELHLRLKPLEDARKQLQSELDGIVYPVATLPPEITSNIFLRCLPPSPELSSPVKAHPSMFTAPLLFLQVCRMWRNIALSTPRLWVDLHVNLGEFPHEMDEDDLEKCIRDWFGRAGTCPLSFSVRGYMSMDAFGSDAIGAIIRHHAPQLQTICLQLRTAHFEAIEDFTGPFPILEKLAVALPFLDGECPAISQLFSDAPRLSQVSFSENAIPSMFYPSHDTLVKVACESCPADDFLWAVKSHPILAEIACSVEPDPMFVYSHIDVITGSHLHTLHFMPGCSLHILPALRLPALRHLRLSVDIDENNFLAFLAHSSTSLRSFSAESEITTFTVDWFAVMPELTQLELYQQGDYFFLDFFAMLNRAQNPRFLPHLRSLTFRSSTFRSTPLNFKV</sequence>